<dbReference type="AlphaFoldDB" id="A0AAF5Q502"/>
<dbReference type="Proteomes" id="UP000093561">
    <property type="component" value="Unassembled WGS sequence"/>
</dbReference>
<reference evidence="1" key="1">
    <citation type="submission" date="2015-03" db="EMBL/GenBank/DDBJ databases">
        <title>Wuchereria bancrofti Genome Sequencing Papua New Guinea Strain.</title>
        <authorList>
            <person name="Small S.T."/>
            <person name="Serre D."/>
            <person name="Zimmerman P.A."/>
        </authorList>
    </citation>
    <scope>NUCLEOTIDE SEQUENCE [LARGE SCALE GENOMIC DNA]</scope>
    <source>
        <strain evidence="1">pt0022</strain>
    </source>
</reference>
<protein>
    <submittedName>
        <fullName evidence="2">Uncharacterized protein</fullName>
    </submittedName>
</protein>
<evidence type="ECO:0000313" key="2">
    <source>
        <dbReference type="WBParaSite" id="mrna-Wban_09766"/>
    </source>
</evidence>
<reference evidence="2" key="3">
    <citation type="submission" date="2024-02" db="UniProtKB">
        <authorList>
            <consortium name="WormBaseParasite"/>
        </authorList>
    </citation>
    <scope>IDENTIFICATION</scope>
    <source>
        <strain evidence="2">pt0022</strain>
    </source>
</reference>
<reference evidence="1" key="2">
    <citation type="journal article" date="2016" name="Mol. Ecol.">
        <title>Population genomics of the filarial nematode parasite Wuchereria bancrofti from mosquitoes.</title>
        <authorList>
            <person name="Small S.T."/>
            <person name="Reimer L.J."/>
            <person name="Tisch D.J."/>
            <person name="King C.L."/>
            <person name="Christensen B.M."/>
            <person name="Siba P.M."/>
            <person name="Kazura J.W."/>
            <person name="Serre D."/>
            <person name="Zimmerman P.A."/>
        </authorList>
    </citation>
    <scope>NUCLEOTIDE SEQUENCE</scope>
    <source>
        <strain evidence="1">pt0022</strain>
    </source>
</reference>
<organism evidence="1 2">
    <name type="scientific">Wuchereria bancrofti</name>
    <dbReference type="NCBI Taxonomy" id="6293"/>
    <lineage>
        <taxon>Eukaryota</taxon>
        <taxon>Metazoa</taxon>
        <taxon>Ecdysozoa</taxon>
        <taxon>Nematoda</taxon>
        <taxon>Chromadorea</taxon>
        <taxon>Rhabditida</taxon>
        <taxon>Spirurina</taxon>
        <taxon>Spiruromorpha</taxon>
        <taxon>Filarioidea</taxon>
        <taxon>Onchocercidae</taxon>
        <taxon>Wuchereria</taxon>
    </lineage>
</organism>
<sequence length="71" mass="8082">MFGHLHENDEMIEIAIETGKKKVLKKYLWMCKSNKSRRMSSSKHNSPENFKSNKEILSTVSVLGAGSKRVS</sequence>
<dbReference type="WBParaSite" id="mrna-Wban_09766">
    <property type="protein sequence ID" value="mrna-Wban_09766"/>
    <property type="gene ID" value="Wban_09766"/>
</dbReference>
<accession>A0AAF5Q502</accession>
<evidence type="ECO:0000313" key="1">
    <source>
        <dbReference type="Proteomes" id="UP000093561"/>
    </source>
</evidence>
<proteinExistence type="predicted"/>
<name>A0AAF5Q502_WUCBA</name>